<dbReference type="InterPro" id="IPR010918">
    <property type="entry name" value="PurM-like_C_dom"/>
</dbReference>
<dbReference type="GO" id="GO:0005524">
    <property type="term" value="F:ATP binding"/>
    <property type="evidence" value="ECO:0007669"/>
    <property type="project" value="UniProtKB-UniRule"/>
</dbReference>
<feature type="domain" description="PurM-like N-terminal" evidence="9">
    <location>
        <begin position="426"/>
        <end position="544"/>
    </location>
</feature>
<feature type="binding site" evidence="8">
    <location>
        <position position="521"/>
    </location>
    <ligand>
        <name>Mg(2+)</name>
        <dbReference type="ChEBI" id="CHEBI:18420"/>
        <label>1</label>
    </ligand>
</feature>
<dbReference type="EMBL" id="MEUB01000062">
    <property type="protein sequence ID" value="OGC19030.1"/>
    <property type="molecule type" value="Genomic_DNA"/>
</dbReference>
<protein>
    <recommendedName>
        <fullName evidence="8">Phosphoribosylformylglycinamidine synthase subunit PurL</fullName>
        <shortName evidence="8">FGAM synthase</shortName>
        <ecNumber evidence="8">6.3.5.3</ecNumber>
    </recommendedName>
    <alternativeName>
        <fullName evidence="8">Formylglycinamide ribonucleotide amidotransferase subunit II</fullName>
        <shortName evidence="8">FGAR amidotransferase II</shortName>
        <shortName evidence="8">FGAR-AT II</shortName>
    </alternativeName>
    <alternativeName>
        <fullName evidence="8">Glutamine amidotransferase PurL</fullName>
    </alternativeName>
    <alternativeName>
        <fullName evidence="8">Phosphoribosylformylglycinamidine synthase subunit II</fullName>
    </alternativeName>
</protein>
<feature type="binding site" evidence="8">
    <location>
        <position position="523"/>
    </location>
    <ligand>
        <name>substrate</name>
    </ligand>
</feature>
<comment type="catalytic activity">
    <reaction evidence="8">
        <text>N(2)-formyl-N(1)-(5-phospho-beta-D-ribosyl)glycinamide + L-glutamine + ATP + H2O = 2-formamido-N(1)-(5-O-phospho-beta-D-ribosyl)acetamidine + L-glutamate + ADP + phosphate + H(+)</text>
        <dbReference type="Rhea" id="RHEA:17129"/>
        <dbReference type="ChEBI" id="CHEBI:15377"/>
        <dbReference type="ChEBI" id="CHEBI:15378"/>
        <dbReference type="ChEBI" id="CHEBI:29985"/>
        <dbReference type="ChEBI" id="CHEBI:30616"/>
        <dbReference type="ChEBI" id="CHEBI:43474"/>
        <dbReference type="ChEBI" id="CHEBI:58359"/>
        <dbReference type="ChEBI" id="CHEBI:147286"/>
        <dbReference type="ChEBI" id="CHEBI:147287"/>
        <dbReference type="ChEBI" id="CHEBI:456216"/>
        <dbReference type="EC" id="6.3.5.3"/>
    </reaction>
</comment>
<keyword evidence="5 8" id="KW-0658">Purine biosynthesis</keyword>
<comment type="subcellular location">
    <subcellularLocation>
        <location evidence="8">Cytoplasm</location>
    </subcellularLocation>
</comment>
<dbReference type="CDD" id="cd02204">
    <property type="entry name" value="PurL_repeat2"/>
    <property type="match status" value="1"/>
</dbReference>
<dbReference type="SUPFAM" id="SSF56042">
    <property type="entry name" value="PurM C-terminal domain-like"/>
    <property type="match status" value="2"/>
</dbReference>
<comment type="caution">
    <text evidence="12">The sequence shown here is derived from an EMBL/GenBank/DDBJ whole genome shotgun (WGS) entry which is preliminary data.</text>
</comment>
<dbReference type="STRING" id="1802579.A2310_03305"/>
<feature type="binding site" evidence="8">
    <location>
        <position position="232"/>
    </location>
    <ligand>
        <name>substrate</name>
    </ligand>
</feature>
<dbReference type="InterPro" id="IPR010074">
    <property type="entry name" value="PRibForGlyAmidine_synth_PurL"/>
</dbReference>
<dbReference type="EC" id="6.3.5.3" evidence="8"/>
<keyword evidence="7 8" id="KW-0460">Magnesium</keyword>
<feature type="binding site" evidence="8">
    <location>
        <position position="107"/>
    </location>
    <ligand>
        <name>substrate</name>
    </ligand>
</feature>
<dbReference type="GO" id="GO:0004642">
    <property type="term" value="F:phosphoribosylformylglycinamidine synthase activity"/>
    <property type="evidence" value="ECO:0007669"/>
    <property type="project" value="UniProtKB-UniRule"/>
</dbReference>
<feature type="binding site" evidence="8">
    <location>
        <position position="260"/>
    </location>
    <ligand>
        <name>Mg(2+)</name>
        <dbReference type="ChEBI" id="CHEBI:18420"/>
        <label>2</label>
    </ligand>
</feature>
<dbReference type="Gene3D" id="3.30.1330.10">
    <property type="entry name" value="PurM-like, N-terminal domain"/>
    <property type="match status" value="2"/>
</dbReference>
<dbReference type="HAMAP" id="MF_00420">
    <property type="entry name" value="PurL_2"/>
    <property type="match status" value="1"/>
</dbReference>
<dbReference type="Proteomes" id="UP000178417">
    <property type="component" value="Unassembled WGS sequence"/>
</dbReference>
<accession>A0A1F4SF45</accession>
<sequence length="722" mass="78795">MEPKIYHELGLTDKEYQRILGILGRDPSPTELAMFSVEWSEHCGYPRSRKYLKLFPQKGKYETLIGEDAGGFIYDDTAIIFKMESHNHPSQIEPKQGAATGVGGIIRDIFTAGARPIACLDSLRFGDISKPFNKYIFDGVIDGIQFYGNCVGVPTVGGEIYFNDAYEGNCLVNVMCIGVCKKDKIARAKAVGIGNSIIYAGSKTGRDGIGGCSVLASAEFKEGEEEKRPTVQVGDPFTEKCLIEATLEAMDTKVVLGIKDMGAAGLTCSSSEMAAAGEVGVKIDLAKVPLREEGMESYEIMMSESQERMLLCVEVGKEDKVINVFKKWGLEAVKIGEVISEKLIKVFRGDALVADIPIAELANAPLYDMAWDESGKQKMESRKVRVPKDFNKTLLLMLSSPNIASKRAVYEQYDHMVQINTSVYPGGDAAVLRMKGKKWGMAVTSDCNGLYCKLDPYLGAQIAVAEAARNLVVTGADPAAVTDCLNFGNPEKPDRFYSFKRCVEGVSHACLEFELPVISGNVSFYNENWKGPILPTPTIGMVGILKDVENRCTVPFKDDGDMIILLGKNNDELGGSEYLSFIHKIEEGVPPMLDLDLEKRVQAACATAIEVGIAKSAHDLSEGGLAIALAECSILGEKGAAVSLNDDIEASSLLFSETQSRILLTVDPNNIFAVSDVCMLFKIPFEILGKVHGKKFTIRHKDKKIIDIPFAKMAKEYFGAIK</sequence>
<dbReference type="PIRSF" id="PIRSF001587">
    <property type="entry name" value="FGAM_synthase_II"/>
    <property type="match status" value="1"/>
</dbReference>
<feature type="domain" description="PurM-like N-terminal" evidence="9">
    <location>
        <begin position="66"/>
        <end position="179"/>
    </location>
</feature>
<comment type="subunit">
    <text evidence="8">Monomer. Part of the FGAM synthase complex composed of 1 PurL, 1 PurQ and 2 PurS subunits.</text>
</comment>
<dbReference type="GO" id="GO:0000287">
    <property type="term" value="F:magnesium ion binding"/>
    <property type="evidence" value="ECO:0007669"/>
    <property type="project" value="UniProtKB-UniRule"/>
</dbReference>
<evidence type="ECO:0000256" key="6">
    <source>
        <dbReference type="ARBA" id="ARBA00022840"/>
    </source>
</evidence>
<dbReference type="InterPro" id="IPR016188">
    <property type="entry name" value="PurM-like_N"/>
</dbReference>
<evidence type="ECO:0000256" key="2">
    <source>
        <dbReference type="ARBA" id="ARBA00022598"/>
    </source>
</evidence>
<feature type="binding site" evidence="8">
    <location>
        <position position="84"/>
    </location>
    <ligand>
        <name>Mg(2+)</name>
        <dbReference type="ChEBI" id="CHEBI:18420"/>
        <label>1</label>
    </ligand>
</feature>
<feature type="domain" description="Phosphoribosylformylglycinamidine synthase linker" evidence="11">
    <location>
        <begin position="4"/>
        <end position="45"/>
    </location>
</feature>
<feature type="active site" evidence="8">
    <location>
        <position position="42"/>
    </location>
</feature>
<dbReference type="GO" id="GO:0006189">
    <property type="term" value="P:'de novo' IMP biosynthetic process"/>
    <property type="evidence" value="ECO:0007669"/>
    <property type="project" value="UniProtKB-UniRule"/>
</dbReference>
<evidence type="ECO:0000259" key="9">
    <source>
        <dbReference type="Pfam" id="PF00586"/>
    </source>
</evidence>
<dbReference type="AlphaFoldDB" id="A0A1F4SF45"/>
<comment type="function">
    <text evidence="8">Part of the phosphoribosylformylglycinamidine synthase complex involved in the purines biosynthetic pathway. Catalyzes the ATP-dependent conversion of formylglycinamide ribonucleotide (FGAR) and glutamine to yield formylglycinamidine ribonucleotide (FGAM) and glutamate. The FGAM synthase complex is composed of three subunits. PurQ produces an ammonia molecule by converting glutamine to glutamate. PurL transfers the ammonia molecule to FGAR to form FGAM in an ATP-dependent manner. PurS interacts with PurQ and PurL and is thought to assist in the transfer of the ammonia molecule from PurQ to PurL.</text>
</comment>
<feature type="binding site" evidence="8">
    <location>
        <position position="520"/>
    </location>
    <ligand>
        <name>ATP</name>
        <dbReference type="ChEBI" id="CHEBI:30616"/>
    </ligand>
</feature>
<dbReference type="NCBIfam" id="NF002290">
    <property type="entry name" value="PRK01213.1"/>
    <property type="match status" value="1"/>
</dbReference>
<feature type="binding site" evidence="8">
    <location>
        <begin position="304"/>
        <end position="306"/>
    </location>
    <ligand>
        <name>substrate</name>
    </ligand>
</feature>
<evidence type="ECO:0000256" key="1">
    <source>
        <dbReference type="ARBA" id="ARBA00022490"/>
    </source>
</evidence>
<dbReference type="GO" id="GO:0005737">
    <property type="term" value="C:cytoplasm"/>
    <property type="evidence" value="ECO:0007669"/>
    <property type="project" value="UniProtKB-SubCell"/>
</dbReference>
<feature type="domain" description="PurM-like C-terminal" evidence="10">
    <location>
        <begin position="559"/>
        <end position="697"/>
    </location>
</feature>
<dbReference type="Pfam" id="PF00586">
    <property type="entry name" value="AIRS"/>
    <property type="match status" value="2"/>
</dbReference>
<evidence type="ECO:0000259" key="10">
    <source>
        <dbReference type="Pfam" id="PF02769"/>
    </source>
</evidence>
<evidence type="ECO:0000256" key="8">
    <source>
        <dbReference type="HAMAP-Rule" id="MF_00420"/>
    </source>
</evidence>
<organism evidence="12 13">
    <name type="scientific">candidate division WOR-1 bacterium RIFOXYB2_FULL_37_13</name>
    <dbReference type="NCBI Taxonomy" id="1802579"/>
    <lineage>
        <taxon>Bacteria</taxon>
        <taxon>Bacillati</taxon>
        <taxon>Saganbacteria</taxon>
    </lineage>
</organism>
<evidence type="ECO:0000259" key="11">
    <source>
        <dbReference type="Pfam" id="PF18072"/>
    </source>
</evidence>
<dbReference type="Gene3D" id="3.90.650.10">
    <property type="entry name" value="PurM-like C-terminal domain"/>
    <property type="match status" value="2"/>
</dbReference>
<dbReference type="PANTHER" id="PTHR43555:SF1">
    <property type="entry name" value="PHOSPHORIBOSYLFORMYLGLYCINAMIDINE SYNTHASE SUBUNIT PURL"/>
    <property type="match status" value="1"/>
</dbReference>
<feature type="binding site" evidence="8">
    <location>
        <position position="483"/>
    </location>
    <ligand>
        <name>ATP</name>
        <dbReference type="ChEBI" id="CHEBI:30616"/>
    </ligand>
</feature>
<evidence type="ECO:0000256" key="7">
    <source>
        <dbReference type="ARBA" id="ARBA00022842"/>
    </source>
</evidence>
<dbReference type="CDD" id="cd02203">
    <property type="entry name" value="PurL_repeat1"/>
    <property type="match status" value="1"/>
</dbReference>
<proteinExistence type="inferred from homology"/>
<feature type="binding site" evidence="8">
    <location>
        <position position="82"/>
    </location>
    <ligand>
        <name>ATP</name>
        <dbReference type="ChEBI" id="CHEBI:30616"/>
    </ligand>
</feature>
<evidence type="ECO:0000256" key="4">
    <source>
        <dbReference type="ARBA" id="ARBA00022741"/>
    </source>
</evidence>
<feature type="active site" description="Proton acceptor" evidence="8">
    <location>
        <position position="86"/>
    </location>
</feature>
<name>A0A1F4SF45_UNCSA</name>
<evidence type="ECO:0000256" key="3">
    <source>
        <dbReference type="ARBA" id="ARBA00022723"/>
    </source>
</evidence>
<dbReference type="InterPro" id="IPR036676">
    <property type="entry name" value="PurM-like_C_sf"/>
</dbReference>
<evidence type="ECO:0000313" key="12">
    <source>
        <dbReference type="EMBL" id="OGC19030.1"/>
    </source>
</evidence>
<keyword evidence="4 8" id="KW-0547">Nucleotide-binding</keyword>
<feature type="binding site" evidence="8">
    <location>
        <position position="108"/>
    </location>
    <ligand>
        <name>Mg(2+)</name>
        <dbReference type="ChEBI" id="CHEBI:18420"/>
        <label>2</label>
    </ligand>
</feature>
<comment type="caution">
    <text evidence="8">Lacks conserved residue(s) required for the propagation of feature annotation.</text>
</comment>
<dbReference type="NCBIfam" id="TIGR01736">
    <property type="entry name" value="FGAM_synth_II"/>
    <property type="match status" value="1"/>
</dbReference>
<reference evidence="12 13" key="1">
    <citation type="journal article" date="2016" name="Nat. Commun.">
        <title>Thousands of microbial genomes shed light on interconnected biogeochemical processes in an aquifer system.</title>
        <authorList>
            <person name="Anantharaman K."/>
            <person name="Brown C.T."/>
            <person name="Hug L.A."/>
            <person name="Sharon I."/>
            <person name="Castelle C.J."/>
            <person name="Probst A.J."/>
            <person name="Thomas B.C."/>
            <person name="Singh A."/>
            <person name="Wilkins M.J."/>
            <person name="Karaoz U."/>
            <person name="Brodie E.L."/>
            <person name="Williams K.H."/>
            <person name="Hubbard S.S."/>
            <person name="Banfield J.F."/>
        </authorList>
    </citation>
    <scope>NUCLEOTIDE SEQUENCE [LARGE SCALE GENOMIC DNA]</scope>
</reference>
<evidence type="ECO:0000256" key="5">
    <source>
        <dbReference type="ARBA" id="ARBA00022755"/>
    </source>
</evidence>
<dbReference type="SUPFAM" id="SSF55326">
    <property type="entry name" value="PurM N-terminal domain-like"/>
    <property type="match status" value="2"/>
</dbReference>
<keyword evidence="3 8" id="KW-0479">Metal-binding</keyword>
<dbReference type="PANTHER" id="PTHR43555">
    <property type="entry name" value="PHOSPHORIBOSYLFORMYLGLYCINAMIDINE SYNTHASE SUBUNIT PURL"/>
    <property type="match status" value="1"/>
</dbReference>
<comment type="pathway">
    <text evidence="8">Purine metabolism; IMP biosynthesis via de novo pathway; 5-amino-1-(5-phospho-D-ribosyl)imidazole from N(2)-formyl-N(1)-(5-phospho-D-ribosyl)glycinamide: step 1/2.</text>
</comment>
<feature type="binding site" evidence="8">
    <location>
        <begin position="85"/>
        <end position="88"/>
    </location>
    <ligand>
        <name>substrate</name>
    </ligand>
</feature>
<dbReference type="InterPro" id="IPR036921">
    <property type="entry name" value="PurM-like_N_sf"/>
</dbReference>
<dbReference type="InterPro" id="IPR041609">
    <property type="entry name" value="PurL_linker"/>
</dbReference>
<feature type="binding site" evidence="8">
    <location>
        <position position="45"/>
    </location>
    <ligand>
        <name>ATP</name>
        <dbReference type="ChEBI" id="CHEBI:30616"/>
    </ligand>
</feature>
<feature type="domain" description="PurM-like C-terminal" evidence="10">
    <location>
        <begin position="193"/>
        <end position="346"/>
    </location>
</feature>
<keyword evidence="2 8" id="KW-0436">Ligase</keyword>
<evidence type="ECO:0000313" key="13">
    <source>
        <dbReference type="Proteomes" id="UP000178417"/>
    </source>
</evidence>
<dbReference type="UniPathway" id="UPA00074">
    <property type="reaction ID" value="UER00128"/>
</dbReference>
<dbReference type="Pfam" id="PF18072">
    <property type="entry name" value="FGAR-AT_linker"/>
    <property type="match status" value="1"/>
</dbReference>
<dbReference type="Pfam" id="PF02769">
    <property type="entry name" value="AIRS_C"/>
    <property type="match status" value="2"/>
</dbReference>
<keyword evidence="1 8" id="KW-0963">Cytoplasm</keyword>
<gene>
    <name evidence="8" type="primary">purL</name>
    <name evidence="12" type="ORF">A2310_03305</name>
</gene>
<comment type="similarity">
    <text evidence="8">Belongs to the FGAMS family.</text>
</comment>
<keyword evidence="6 8" id="KW-0067">ATP-binding</keyword>